<name>A0AAE1PFQ2_9EUCA</name>
<dbReference type="GO" id="GO:0001669">
    <property type="term" value="C:acrosomal vesicle"/>
    <property type="evidence" value="ECO:0007669"/>
    <property type="project" value="TreeGrafter"/>
</dbReference>
<dbReference type="Pfam" id="PF13864">
    <property type="entry name" value="Enkurin"/>
    <property type="match status" value="1"/>
</dbReference>
<comment type="subcellular location">
    <subcellularLocation>
        <location evidence="1">Cell projection</location>
        <location evidence="1">Cilium</location>
    </subcellularLocation>
    <subcellularLocation>
        <location evidence="2">Cytoplasm</location>
        <location evidence="2">Cytoskeleton</location>
    </subcellularLocation>
</comment>
<evidence type="ECO:0000256" key="4">
    <source>
        <dbReference type="ARBA" id="ARBA00023212"/>
    </source>
</evidence>
<evidence type="ECO:0000256" key="1">
    <source>
        <dbReference type="ARBA" id="ARBA00004138"/>
    </source>
</evidence>
<dbReference type="AlphaFoldDB" id="A0AAE1PFQ2"/>
<organism evidence="8 9">
    <name type="scientific">Petrolisthes manimaculis</name>
    <dbReference type="NCBI Taxonomy" id="1843537"/>
    <lineage>
        <taxon>Eukaryota</taxon>
        <taxon>Metazoa</taxon>
        <taxon>Ecdysozoa</taxon>
        <taxon>Arthropoda</taxon>
        <taxon>Crustacea</taxon>
        <taxon>Multicrustacea</taxon>
        <taxon>Malacostraca</taxon>
        <taxon>Eumalacostraca</taxon>
        <taxon>Eucarida</taxon>
        <taxon>Decapoda</taxon>
        <taxon>Pleocyemata</taxon>
        <taxon>Anomura</taxon>
        <taxon>Galatheoidea</taxon>
        <taxon>Porcellanidae</taxon>
        <taxon>Petrolisthes</taxon>
    </lineage>
</organism>
<proteinExistence type="predicted"/>
<evidence type="ECO:0000256" key="2">
    <source>
        <dbReference type="ARBA" id="ARBA00004245"/>
    </source>
</evidence>
<feature type="compositionally biased region" description="Pro residues" evidence="6">
    <location>
        <begin position="88"/>
        <end position="98"/>
    </location>
</feature>
<feature type="region of interest" description="Disordered" evidence="6">
    <location>
        <begin position="25"/>
        <end position="55"/>
    </location>
</feature>
<dbReference type="GO" id="GO:0005879">
    <property type="term" value="C:axonemal microtubule"/>
    <property type="evidence" value="ECO:0007669"/>
    <property type="project" value="TreeGrafter"/>
</dbReference>
<keyword evidence="5" id="KW-0966">Cell projection</keyword>
<keyword evidence="3" id="KW-0963">Cytoplasm</keyword>
<gene>
    <name evidence="8" type="ORF">Pmani_021474</name>
</gene>
<evidence type="ECO:0000313" key="8">
    <source>
        <dbReference type="EMBL" id="KAK4306716.1"/>
    </source>
</evidence>
<evidence type="ECO:0000313" key="9">
    <source>
        <dbReference type="Proteomes" id="UP001292094"/>
    </source>
</evidence>
<feature type="domain" description="Enkurin" evidence="7">
    <location>
        <begin position="164"/>
        <end position="256"/>
    </location>
</feature>
<dbReference type="InterPro" id="IPR027012">
    <property type="entry name" value="Enkurin_dom"/>
</dbReference>
<comment type="caution">
    <text evidence="8">The sequence shown here is derived from an EMBL/GenBank/DDBJ whole genome shotgun (WGS) entry which is preliminary data.</text>
</comment>
<keyword evidence="4" id="KW-0206">Cytoskeleton</keyword>
<feature type="compositionally biased region" description="Basic and acidic residues" evidence="6">
    <location>
        <begin position="78"/>
        <end position="87"/>
    </location>
</feature>
<dbReference type="GO" id="GO:0005516">
    <property type="term" value="F:calmodulin binding"/>
    <property type="evidence" value="ECO:0007669"/>
    <property type="project" value="TreeGrafter"/>
</dbReference>
<protein>
    <recommendedName>
        <fullName evidence="7">Enkurin domain-containing protein</fullName>
    </recommendedName>
</protein>
<sequence length="258" mass="30037">MEEEENIMNLLPPRPVIYEKEKRHVSLHHGRVVQSGRRGRQEHATMGPPTTLHTPSPAHYLKKHHRDAHTHIARVPAEEERQCEKRPPLPTPVNYPPPERQKSGVNWIRKNVAGVGKSTHQEGGPGRYADTSTGTTHLLLTSGLYPNYIYKKGFGRVPSYLRRRQVVEEEETAAGRKKQQDEEMEMETISQLTKQEKQELIEGLRHNQRQVERRLQCLPVLCETRITRERRRELEEQLGALSTYLHLLHHYHITLTKH</sequence>
<dbReference type="Proteomes" id="UP001292094">
    <property type="component" value="Unassembled WGS sequence"/>
</dbReference>
<reference evidence="8" key="1">
    <citation type="submission" date="2023-11" db="EMBL/GenBank/DDBJ databases">
        <title>Genome assemblies of two species of porcelain crab, Petrolisthes cinctipes and Petrolisthes manimaculis (Anomura: Porcellanidae).</title>
        <authorList>
            <person name="Angst P."/>
        </authorList>
    </citation>
    <scope>NUCLEOTIDE SEQUENCE</scope>
    <source>
        <strain evidence="8">PB745_02</strain>
        <tissue evidence="8">Gill</tissue>
    </source>
</reference>
<dbReference type="InterPro" id="IPR052102">
    <property type="entry name" value="Enkurin_domain-protein"/>
</dbReference>
<keyword evidence="9" id="KW-1185">Reference proteome</keyword>
<dbReference type="EMBL" id="JAWZYT010002096">
    <property type="protein sequence ID" value="KAK4306716.1"/>
    <property type="molecule type" value="Genomic_DNA"/>
</dbReference>
<evidence type="ECO:0000256" key="3">
    <source>
        <dbReference type="ARBA" id="ARBA00022490"/>
    </source>
</evidence>
<evidence type="ECO:0000259" key="7">
    <source>
        <dbReference type="PROSITE" id="PS51665"/>
    </source>
</evidence>
<dbReference type="PROSITE" id="PS51665">
    <property type="entry name" value="ENKURIN"/>
    <property type="match status" value="1"/>
</dbReference>
<accession>A0AAE1PFQ2</accession>
<dbReference type="PANTHER" id="PTHR21490:SF0">
    <property type="entry name" value="ENKURIN"/>
    <property type="match status" value="1"/>
</dbReference>
<dbReference type="PANTHER" id="PTHR21490">
    <property type="entry name" value="ENKURIN-RELATED"/>
    <property type="match status" value="1"/>
</dbReference>
<evidence type="ECO:0000256" key="5">
    <source>
        <dbReference type="ARBA" id="ARBA00023273"/>
    </source>
</evidence>
<feature type="region of interest" description="Disordered" evidence="6">
    <location>
        <begin position="78"/>
        <end position="102"/>
    </location>
</feature>
<evidence type="ECO:0000256" key="6">
    <source>
        <dbReference type="SAM" id="MobiDB-lite"/>
    </source>
</evidence>